<evidence type="ECO:0000256" key="2">
    <source>
        <dbReference type="ARBA" id="ARBA00007774"/>
    </source>
</evidence>
<sequence length="937" mass="106033">MNSIKATKGLVALSQQDDLMDLPTNYPLSASEDEGFSGDSDGERKHRKLLEAIGSLNGKNRWKLHERSEAGLKVSEFNVSSEGSGEKLALSDLLGPLKPSSPLAAVKKQLSRVKSKKTVELPLHKGEVERIHREVAFSKTSQTLSKWDSVVQKNREAEQLVFPLEKEPSSFAPLEHMFHEWKARTPLEQEVFNLLHKNKQPVTDPLLTPVEKASLKAMSLEEAKLRRAELQRARALQSYYEARARRMKKIKSKNPSCLTLTRRGLIGNFLSFQKNMKWFCRVTSDFPQLLNPVGLVFGRFASVELVLFLLRAVETGESALQKSEGSESVGPVRFHTDSLQVSQLCGSHSSTRVRYHKIVKKGRAKKALKDFEQLRKVDPDAALEELEKMEKARMMERMSLKHQNSGKWAKSKAIMAKYDLEARQAMQEQLAKNKELTQKLQVVSESEEEGGADEEEALLPDVVNEVQKTVDGPNPWMLRSCNRDAKENETQADSEQLPEPVAHEFPKNEENDKPVAEEDDLLKELEKRRSLRKRSELHQDAEPLGNQETKDSTSQEVLSELRALSKKLSKENHLSKKQKESPAKTLGLVQEEEPTPEEDEPLLLQRLERAGTLEDLEELGKEDRLPNKELLKPSVEGEQMRRNPQNQTKGKNKKEQMISLQNLLTTRTPSVTSLALPTTVEELALRGPDYLATMLDPSVSLTDADMWTQLSHTCYLNSEPLKFPGVTVNLPSMEKAATDCTGWIPGTIQRSDDEVARDQKQMIKEAFAGDDVIKEFLKEKREAIQANKPNNVDLTLPGWGEWGGMDLKPSAKKRRRFLIKAPEGPPRKDKNLPNVIISEKRNIHAAAHQVRVLPYPFTHHQQFERTIQHPIGSTWNTQRAFQKLTAPKVVTKPGHIIKPITAEDVGYRSSPRSDLSVMQSNPKRHSKHQKQLKKKAL</sequence>
<keyword evidence="3" id="KW-0597">Phosphoprotein</keyword>
<feature type="compositionally biased region" description="Polar residues" evidence="5">
    <location>
        <begin position="910"/>
        <end position="921"/>
    </location>
</feature>
<protein>
    <submittedName>
        <fullName evidence="6">U3 small nucleolar RNA-associated protein 14 homolog A</fullName>
    </submittedName>
</protein>
<dbReference type="EMBL" id="BAAFST010000020">
    <property type="protein sequence ID" value="GAB1302752.1"/>
    <property type="molecule type" value="Genomic_DNA"/>
</dbReference>
<dbReference type="PANTHER" id="PTHR14150">
    <property type="entry name" value="U3 SMALL NUCLEOLAR RNA-ASSOCIATED PROTEIN 14"/>
    <property type="match status" value="1"/>
</dbReference>
<dbReference type="InterPro" id="IPR006709">
    <property type="entry name" value="SSU_processome_Utp14"/>
</dbReference>
<feature type="compositionally biased region" description="Basic residues" evidence="5">
    <location>
        <begin position="922"/>
        <end position="937"/>
    </location>
</feature>
<feature type="region of interest" description="Disordered" evidence="5">
    <location>
        <begin position="21"/>
        <end position="42"/>
    </location>
</feature>
<evidence type="ECO:0000256" key="4">
    <source>
        <dbReference type="ARBA" id="ARBA00023242"/>
    </source>
</evidence>
<name>A0ABQ0FU30_APOSI</name>
<feature type="compositionally biased region" description="Acidic residues" evidence="5">
    <location>
        <begin position="445"/>
        <end position="458"/>
    </location>
</feature>
<feature type="compositionally biased region" description="Basic and acidic residues" evidence="5">
    <location>
        <begin position="501"/>
        <end position="541"/>
    </location>
</feature>
<evidence type="ECO:0000256" key="5">
    <source>
        <dbReference type="SAM" id="MobiDB-lite"/>
    </source>
</evidence>
<dbReference type="PANTHER" id="PTHR14150:SF21">
    <property type="entry name" value="U3 SMALL NUCLEOLAR RNA-ASSOCIATED PROTEIN 14 HOMOLOG A"/>
    <property type="match status" value="1"/>
</dbReference>
<feature type="region of interest" description="Disordered" evidence="5">
    <location>
        <begin position="902"/>
        <end position="937"/>
    </location>
</feature>
<proteinExistence type="inferred from homology"/>
<feature type="compositionally biased region" description="Acidic residues" evidence="5">
    <location>
        <begin position="590"/>
        <end position="601"/>
    </location>
</feature>
<dbReference type="Proteomes" id="UP001623349">
    <property type="component" value="Unassembled WGS sequence"/>
</dbReference>
<feature type="region of interest" description="Disordered" evidence="5">
    <location>
        <begin position="616"/>
        <end position="655"/>
    </location>
</feature>
<keyword evidence="4" id="KW-0539">Nucleus</keyword>
<evidence type="ECO:0000256" key="1">
    <source>
        <dbReference type="ARBA" id="ARBA00004604"/>
    </source>
</evidence>
<organism evidence="6 7">
    <name type="scientific">Apodemus speciosus</name>
    <name type="common">Large Japanese field mouse</name>
    <dbReference type="NCBI Taxonomy" id="105296"/>
    <lineage>
        <taxon>Eukaryota</taxon>
        <taxon>Metazoa</taxon>
        <taxon>Chordata</taxon>
        <taxon>Craniata</taxon>
        <taxon>Vertebrata</taxon>
        <taxon>Euteleostomi</taxon>
        <taxon>Mammalia</taxon>
        <taxon>Eutheria</taxon>
        <taxon>Euarchontoglires</taxon>
        <taxon>Glires</taxon>
        <taxon>Rodentia</taxon>
        <taxon>Myomorpha</taxon>
        <taxon>Muroidea</taxon>
        <taxon>Muridae</taxon>
        <taxon>Murinae</taxon>
        <taxon>Apodemus</taxon>
    </lineage>
</organism>
<comment type="similarity">
    <text evidence="2">Belongs to the UTP14 family.</text>
</comment>
<gene>
    <name evidence="6" type="ORF">APTSU1_001799100</name>
</gene>
<dbReference type="Pfam" id="PF04615">
    <property type="entry name" value="Utp14"/>
    <property type="match status" value="2"/>
</dbReference>
<feature type="compositionally biased region" description="Basic and acidic residues" evidence="5">
    <location>
        <begin position="616"/>
        <end position="631"/>
    </location>
</feature>
<evidence type="ECO:0000313" key="6">
    <source>
        <dbReference type="EMBL" id="GAB1302752.1"/>
    </source>
</evidence>
<accession>A0ABQ0FU30</accession>
<keyword evidence="7" id="KW-1185">Reference proteome</keyword>
<evidence type="ECO:0000256" key="3">
    <source>
        <dbReference type="ARBA" id="ARBA00022553"/>
    </source>
</evidence>
<comment type="caution">
    <text evidence="6">The sequence shown here is derived from an EMBL/GenBank/DDBJ whole genome shotgun (WGS) entry which is preliminary data.</text>
</comment>
<evidence type="ECO:0000313" key="7">
    <source>
        <dbReference type="Proteomes" id="UP001623349"/>
    </source>
</evidence>
<feature type="region of interest" description="Disordered" evidence="5">
    <location>
        <begin position="441"/>
        <end position="601"/>
    </location>
</feature>
<reference evidence="6 7" key="1">
    <citation type="submission" date="2024-08" db="EMBL/GenBank/DDBJ databases">
        <title>The draft genome of Apodemus speciosus.</title>
        <authorList>
            <person name="Nabeshima K."/>
            <person name="Suzuki S."/>
            <person name="Onuma M."/>
        </authorList>
    </citation>
    <scope>NUCLEOTIDE SEQUENCE [LARGE SCALE GENOMIC DNA]</scope>
    <source>
        <strain evidence="6">IB14-021</strain>
    </source>
</reference>
<feature type="compositionally biased region" description="Basic and acidic residues" evidence="5">
    <location>
        <begin position="568"/>
        <end position="582"/>
    </location>
</feature>
<comment type="subcellular location">
    <subcellularLocation>
        <location evidence="1">Nucleus</location>
        <location evidence="1">Nucleolus</location>
    </subcellularLocation>
</comment>